<evidence type="ECO:0000256" key="4">
    <source>
        <dbReference type="ARBA" id="ARBA00038306"/>
    </source>
</evidence>
<evidence type="ECO:0000259" key="6">
    <source>
        <dbReference type="Pfam" id="PF13505"/>
    </source>
</evidence>
<dbReference type="PANTHER" id="PTHR34001:SF3">
    <property type="entry name" value="BLL7405 PROTEIN"/>
    <property type="match status" value="1"/>
</dbReference>
<evidence type="ECO:0000256" key="1">
    <source>
        <dbReference type="ARBA" id="ARBA00004370"/>
    </source>
</evidence>
<feature type="domain" description="Outer membrane protein beta-barrel" evidence="6">
    <location>
        <begin position="43"/>
        <end position="204"/>
    </location>
</feature>
<protein>
    <submittedName>
        <fullName evidence="7">Opacity protein</fullName>
    </submittedName>
</protein>
<dbReference type="AlphaFoldDB" id="A0A1H9TI43"/>
<dbReference type="RefSeq" id="WP_092691727.1">
    <property type="nucleotide sequence ID" value="NZ_CBDDGO010000004.1"/>
</dbReference>
<evidence type="ECO:0000313" key="7">
    <source>
        <dbReference type="EMBL" id="SER96821.1"/>
    </source>
</evidence>
<dbReference type="InterPro" id="IPR051692">
    <property type="entry name" value="OMP-like"/>
</dbReference>
<dbReference type="GO" id="GO:0016020">
    <property type="term" value="C:membrane"/>
    <property type="evidence" value="ECO:0007669"/>
    <property type="project" value="UniProtKB-SubCell"/>
</dbReference>
<evidence type="ECO:0000256" key="5">
    <source>
        <dbReference type="SAM" id="SignalP"/>
    </source>
</evidence>
<keyword evidence="2 5" id="KW-0732">Signal</keyword>
<dbReference type="STRING" id="641238.SAMN04490244_104199"/>
<evidence type="ECO:0000256" key="2">
    <source>
        <dbReference type="ARBA" id="ARBA00022729"/>
    </source>
</evidence>
<feature type="signal peptide" evidence="5">
    <location>
        <begin position="1"/>
        <end position="19"/>
    </location>
</feature>
<comment type="similarity">
    <text evidence="4">Belongs to the Omp25/RopB family.</text>
</comment>
<accession>A0A1H9TI43</accession>
<dbReference type="PANTHER" id="PTHR34001">
    <property type="entry name" value="BLL7405 PROTEIN"/>
    <property type="match status" value="1"/>
</dbReference>
<dbReference type="Pfam" id="PF13505">
    <property type="entry name" value="OMP_b-brl"/>
    <property type="match status" value="1"/>
</dbReference>
<keyword evidence="8" id="KW-1185">Reference proteome</keyword>
<sequence length="204" mass="20918">MKIATYSLIAVVAGTPVFAGGMTPAPADPVVQPSQPAPVVPVTGDWTGAYVGAELGYGDITAENDGGDADGDGVIGGLTAGYDRDFGNFVLGAGVDYDFADIDLEADGTEVGSLDSVARLKVRGGYDLGSTLIYATGGAAYADAEIGGEDYSDTGYFVGLGADYKVTDSVTVGGEVLYHQFDDFDDTGTDVEATTAQARVTYRF</sequence>
<dbReference type="EMBL" id="FOGU01000004">
    <property type="protein sequence ID" value="SER96821.1"/>
    <property type="molecule type" value="Genomic_DNA"/>
</dbReference>
<dbReference type="InterPro" id="IPR027385">
    <property type="entry name" value="Beta-barrel_OMP"/>
</dbReference>
<comment type="subcellular location">
    <subcellularLocation>
        <location evidence="1">Membrane</location>
    </subcellularLocation>
</comment>
<reference evidence="7 8" key="1">
    <citation type="submission" date="2016-10" db="EMBL/GenBank/DDBJ databases">
        <authorList>
            <person name="de Groot N.N."/>
        </authorList>
    </citation>
    <scope>NUCLEOTIDE SEQUENCE [LARGE SCALE GENOMIC DNA]</scope>
    <source>
        <strain evidence="7 8">DSM 23042</strain>
    </source>
</reference>
<keyword evidence="3" id="KW-0472">Membrane</keyword>
<name>A0A1H9TI43_9RHOB</name>
<gene>
    <name evidence="7" type="ORF">SAMN04490244_104199</name>
</gene>
<evidence type="ECO:0000313" key="8">
    <source>
        <dbReference type="Proteomes" id="UP000198885"/>
    </source>
</evidence>
<proteinExistence type="inferred from homology"/>
<dbReference type="InterPro" id="IPR011250">
    <property type="entry name" value="OMP/PagP_B-barrel"/>
</dbReference>
<feature type="chain" id="PRO_5011434887" evidence="5">
    <location>
        <begin position="20"/>
        <end position="204"/>
    </location>
</feature>
<dbReference type="SUPFAM" id="SSF56925">
    <property type="entry name" value="OMPA-like"/>
    <property type="match status" value="1"/>
</dbReference>
<dbReference type="OrthoDB" id="268975at2"/>
<evidence type="ECO:0000256" key="3">
    <source>
        <dbReference type="ARBA" id="ARBA00023136"/>
    </source>
</evidence>
<dbReference type="Gene3D" id="2.40.160.20">
    <property type="match status" value="1"/>
</dbReference>
<organism evidence="7 8">
    <name type="scientific">Tranquillimonas rosea</name>
    <dbReference type="NCBI Taxonomy" id="641238"/>
    <lineage>
        <taxon>Bacteria</taxon>
        <taxon>Pseudomonadati</taxon>
        <taxon>Pseudomonadota</taxon>
        <taxon>Alphaproteobacteria</taxon>
        <taxon>Rhodobacterales</taxon>
        <taxon>Roseobacteraceae</taxon>
        <taxon>Tranquillimonas</taxon>
    </lineage>
</organism>
<dbReference type="Proteomes" id="UP000198885">
    <property type="component" value="Unassembled WGS sequence"/>
</dbReference>